<keyword evidence="2" id="KW-0472">Membrane</keyword>
<feature type="compositionally biased region" description="Low complexity" evidence="1">
    <location>
        <begin position="50"/>
        <end position="67"/>
    </location>
</feature>
<dbReference type="AlphaFoldDB" id="A0A7Y9I5N6"/>
<evidence type="ECO:0000256" key="2">
    <source>
        <dbReference type="SAM" id="Phobius"/>
    </source>
</evidence>
<dbReference type="EMBL" id="JACCBU010000001">
    <property type="protein sequence ID" value="NYE70174.1"/>
    <property type="molecule type" value="Genomic_DNA"/>
</dbReference>
<dbReference type="RefSeq" id="WP_179749447.1">
    <property type="nucleotide sequence ID" value="NZ_JACCBU010000001.1"/>
</dbReference>
<accession>A0A7Y9I5N6</accession>
<proteinExistence type="predicted"/>
<protein>
    <submittedName>
        <fullName evidence="3">Uncharacterized protein</fullName>
    </submittedName>
</protein>
<keyword evidence="4" id="KW-1185">Reference proteome</keyword>
<organism evidence="3 4">
    <name type="scientific">Microlunatus parietis</name>
    <dbReference type="NCBI Taxonomy" id="682979"/>
    <lineage>
        <taxon>Bacteria</taxon>
        <taxon>Bacillati</taxon>
        <taxon>Actinomycetota</taxon>
        <taxon>Actinomycetes</taxon>
        <taxon>Propionibacteriales</taxon>
        <taxon>Propionibacteriaceae</taxon>
        <taxon>Microlunatus</taxon>
    </lineage>
</organism>
<sequence length="211" mass="21731">MSEDGQDAKTSFWKTLPGILTGVAALLTALGGFVVVIMQVVGATGQVAQPPAASGPAAVTSAAAAPEPQDEISSAGTTDAPATESGSPPLGSPPAEGDVLYEDRLEMRLGDLADLETGKVGTAPSGFDVYLQSSGAFTAYGQLTRATGPISRSACVAALTERQDSHIEPAELGAEDWICVQTETGRLAALWVVQKAAPGSPLWIFEYVLWK</sequence>
<feature type="transmembrane region" description="Helical" evidence="2">
    <location>
        <begin position="19"/>
        <end position="41"/>
    </location>
</feature>
<dbReference type="Proteomes" id="UP000569914">
    <property type="component" value="Unassembled WGS sequence"/>
</dbReference>
<evidence type="ECO:0000256" key="1">
    <source>
        <dbReference type="SAM" id="MobiDB-lite"/>
    </source>
</evidence>
<evidence type="ECO:0000313" key="3">
    <source>
        <dbReference type="EMBL" id="NYE70174.1"/>
    </source>
</evidence>
<keyword evidence="2" id="KW-0812">Transmembrane</keyword>
<reference evidence="3 4" key="1">
    <citation type="submission" date="2020-07" db="EMBL/GenBank/DDBJ databases">
        <title>Sequencing the genomes of 1000 actinobacteria strains.</title>
        <authorList>
            <person name="Klenk H.-P."/>
        </authorList>
    </citation>
    <scope>NUCLEOTIDE SEQUENCE [LARGE SCALE GENOMIC DNA]</scope>
    <source>
        <strain evidence="3 4">DSM 22083</strain>
    </source>
</reference>
<gene>
    <name evidence="3" type="ORF">BKA15_001503</name>
</gene>
<comment type="caution">
    <text evidence="3">The sequence shown here is derived from an EMBL/GenBank/DDBJ whole genome shotgun (WGS) entry which is preliminary data.</text>
</comment>
<keyword evidence="2" id="KW-1133">Transmembrane helix</keyword>
<feature type="region of interest" description="Disordered" evidence="1">
    <location>
        <begin position="47"/>
        <end position="97"/>
    </location>
</feature>
<evidence type="ECO:0000313" key="4">
    <source>
        <dbReference type="Proteomes" id="UP000569914"/>
    </source>
</evidence>
<name>A0A7Y9I5N6_9ACTN</name>